<evidence type="ECO:0000313" key="2">
    <source>
        <dbReference type="EMBL" id="RKF59875.1"/>
    </source>
</evidence>
<proteinExistence type="predicted"/>
<dbReference type="Proteomes" id="UP000286134">
    <property type="component" value="Unassembled WGS sequence"/>
</dbReference>
<reference evidence="2 3" key="1">
    <citation type="journal article" date="2018" name="BMC Genomics">
        <title>Comparative genome analyses reveal sequence features reflecting distinct modes of host-adaptation between dicot and monocot powdery mildew.</title>
        <authorList>
            <person name="Wu Y."/>
            <person name="Ma X."/>
            <person name="Pan Z."/>
            <person name="Kale S.D."/>
            <person name="Song Y."/>
            <person name="King H."/>
            <person name="Zhang Q."/>
            <person name="Presley C."/>
            <person name="Deng X."/>
            <person name="Wei C.I."/>
            <person name="Xiao S."/>
        </authorList>
    </citation>
    <scope>NUCLEOTIDE SEQUENCE [LARGE SCALE GENOMIC DNA]</scope>
    <source>
        <strain evidence="2">UMSG2</strain>
    </source>
</reference>
<feature type="compositionally biased region" description="Basic and acidic residues" evidence="1">
    <location>
        <begin position="69"/>
        <end position="82"/>
    </location>
</feature>
<sequence>MTTKEAAKNLQHKSSSPELVDVSKSRSNIGSKGKQKGRTNESEMMYPPESSPYYRLTEKVHKSSQSNEYVRDQDEFRIEKYRPHGYSK</sequence>
<name>A0A420HR04_9PEZI</name>
<protein>
    <submittedName>
        <fullName evidence="2">Uncharacterized protein</fullName>
    </submittedName>
</protein>
<evidence type="ECO:0000313" key="3">
    <source>
        <dbReference type="Proteomes" id="UP000286134"/>
    </source>
</evidence>
<organism evidence="2 3">
    <name type="scientific">Erysiphe neolycopersici</name>
    <dbReference type="NCBI Taxonomy" id="212602"/>
    <lineage>
        <taxon>Eukaryota</taxon>
        <taxon>Fungi</taxon>
        <taxon>Dikarya</taxon>
        <taxon>Ascomycota</taxon>
        <taxon>Pezizomycotina</taxon>
        <taxon>Leotiomycetes</taxon>
        <taxon>Erysiphales</taxon>
        <taxon>Erysiphaceae</taxon>
        <taxon>Erysiphe</taxon>
    </lineage>
</organism>
<dbReference type="AlphaFoldDB" id="A0A420HR04"/>
<dbReference type="EMBL" id="MCFK01005638">
    <property type="protein sequence ID" value="RKF59875.1"/>
    <property type="molecule type" value="Genomic_DNA"/>
</dbReference>
<gene>
    <name evidence="2" type="ORF">OnM2_056025b</name>
</gene>
<evidence type="ECO:0000256" key="1">
    <source>
        <dbReference type="SAM" id="MobiDB-lite"/>
    </source>
</evidence>
<comment type="caution">
    <text evidence="2">The sequence shown here is derived from an EMBL/GenBank/DDBJ whole genome shotgun (WGS) entry which is preliminary data.</text>
</comment>
<feature type="region of interest" description="Disordered" evidence="1">
    <location>
        <begin position="1"/>
        <end position="88"/>
    </location>
</feature>
<keyword evidence="3" id="KW-1185">Reference proteome</keyword>
<accession>A0A420HR04</accession>